<feature type="binding site" evidence="17">
    <location>
        <position position="87"/>
    </location>
    <ligand>
        <name>UDP-N-acetyl-alpha-D-glucosamine</name>
        <dbReference type="ChEBI" id="CHEBI:57705"/>
    </ligand>
</feature>
<evidence type="ECO:0000259" key="19">
    <source>
        <dbReference type="Pfam" id="PF12804"/>
    </source>
</evidence>
<feature type="region of interest" description="Disordered" evidence="18">
    <location>
        <begin position="457"/>
        <end position="503"/>
    </location>
</feature>
<feature type="binding site" evidence="17">
    <location>
        <begin position="92"/>
        <end position="93"/>
    </location>
    <ligand>
        <name>UDP-N-acetyl-alpha-D-glucosamine</name>
        <dbReference type="ChEBI" id="CHEBI:57705"/>
    </ligand>
</feature>
<evidence type="ECO:0000256" key="10">
    <source>
        <dbReference type="ARBA" id="ARBA00022984"/>
    </source>
</evidence>
<evidence type="ECO:0000256" key="9">
    <source>
        <dbReference type="ARBA" id="ARBA00022960"/>
    </source>
</evidence>
<keyword evidence="11 17" id="KW-0511">Multifunctional enzyme</keyword>
<dbReference type="InterPro" id="IPR018357">
    <property type="entry name" value="Hexapep_transf_CS"/>
</dbReference>
<feature type="binding site" evidence="17">
    <location>
        <position position="379"/>
    </location>
    <ligand>
        <name>UDP-N-acetyl-alpha-D-glucosamine</name>
        <dbReference type="ChEBI" id="CHEBI:57705"/>
    </ligand>
</feature>
<dbReference type="InterPro" id="IPR038009">
    <property type="entry name" value="GlmU_C_LbH"/>
</dbReference>
<feature type="active site" description="Proton acceptor" evidence="17">
    <location>
        <position position="376"/>
    </location>
</feature>
<keyword evidence="13 17" id="KW-0961">Cell wall biogenesis/degradation</keyword>
<dbReference type="SUPFAM" id="SSF51161">
    <property type="entry name" value="Trimeric LpxA-like enzymes"/>
    <property type="match status" value="1"/>
</dbReference>
<dbReference type="InterPro" id="IPR050065">
    <property type="entry name" value="GlmU-like"/>
</dbReference>
<dbReference type="Pfam" id="PF12804">
    <property type="entry name" value="NTP_transf_3"/>
    <property type="match status" value="1"/>
</dbReference>
<comment type="pathway">
    <text evidence="17">Bacterial outer membrane biogenesis; LPS lipid A biosynthesis.</text>
</comment>
<dbReference type="InterPro" id="IPR011004">
    <property type="entry name" value="Trimer_LpxA-like_sf"/>
</dbReference>
<accession>A0ABW4RX67</accession>
<evidence type="ECO:0000256" key="16">
    <source>
        <dbReference type="ARBA" id="ARBA00049628"/>
    </source>
</evidence>
<feature type="region of interest" description="Linker" evidence="17">
    <location>
        <begin position="244"/>
        <end position="264"/>
    </location>
</feature>
<evidence type="ECO:0000256" key="12">
    <source>
        <dbReference type="ARBA" id="ARBA00023315"/>
    </source>
</evidence>
<evidence type="ECO:0000256" key="5">
    <source>
        <dbReference type="ARBA" id="ARBA00022695"/>
    </source>
</evidence>
<feature type="compositionally biased region" description="Low complexity" evidence="18">
    <location>
        <begin position="469"/>
        <end position="479"/>
    </location>
</feature>
<comment type="catalytic activity">
    <reaction evidence="15 17">
        <text>N-acetyl-alpha-D-glucosamine 1-phosphate + UTP + H(+) = UDP-N-acetyl-alpha-D-glucosamine + diphosphate</text>
        <dbReference type="Rhea" id="RHEA:13509"/>
        <dbReference type="ChEBI" id="CHEBI:15378"/>
        <dbReference type="ChEBI" id="CHEBI:33019"/>
        <dbReference type="ChEBI" id="CHEBI:46398"/>
        <dbReference type="ChEBI" id="CHEBI:57705"/>
        <dbReference type="ChEBI" id="CHEBI:57776"/>
        <dbReference type="EC" id="2.7.7.23"/>
    </reaction>
</comment>
<feature type="binding site" evidence="17">
    <location>
        <begin position="20"/>
        <end position="23"/>
    </location>
    <ligand>
        <name>UDP-N-acetyl-alpha-D-glucosamine</name>
        <dbReference type="ChEBI" id="CHEBI:57705"/>
    </ligand>
</feature>
<feature type="binding site" evidence="17">
    <location>
        <position position="364"/>
    </location>
    <ligand>
        <name>UDP-N-acetyl-alpha-D-glucosamine</name>
        <dbReference type="ChEBI" id="CHEBI:57705"/>
    </ligand>
</feature>
<feature type="compositionally biased region" description="Basic and acidic residues" evidence="18">
    <location>
        <begin position="493"/>
        <end position="503"/>
    </location>
</feature>
<evidence type="ECO:0000313" key="21">
    <source>
        <dbReference type="Proteomes" id="UP001597326"/>
    </source>
</evidence>
<feature type="domain" description="MobA-like NTP transferase" evidence="19">
    <location>
        <begin position="17"/>
        <end position="146"/>
    </location>
</feature>
<keyword evidence="21" id="KW-1185">Reference proteome</keyword>
<keyword evidence="5 17" id="KW-0548">Nucleotidyltransferase</keyword>
<keyword evidence="3 17" id="KW-0963">Cytoplasm</keyword>
<dbReference type="Gene3D" id="3.90.550.10">
    <property type="entry name" value="Spore Coat Polysaccharide Biosynthesis Protein SpsA, Chain A"/>
    <property type="match status" value="1"/>
</dbReference>
<feature type="binding site" evidence="17">
    <location>
        <position position="390"/>
    </location>
    <ligand>
        <name>UDP-N-acetyl-alpha-D-glucosamine</name>
        <dbReference type="ChEBI" id="CHEBI:57705"/>
    </ligand>
</feature>
<keyword evidence="10 17" id="KW-0573">Peptidoglycan synthesis</keyword>
<dbReference type="HAMAP" id="MF_01631">
    <property type="entry name" value="GlmU"/>
    <property type="match status" value="1"/>
</dbReference>
<feature type="binding site" evidence="17">
    <location>
        <position position="117"/>
    </location>
    <ligand>
        <name>Mg(2+)</name>
        <dbReference type="ChEBI" id="CHEBI:18420"/>
    </ligand>
</feature>
<keyword evidence="6 17" id="KW-0479">Metal-binding</keyword>
<dbReference type="InterPro" id="IPR029044">
    <property type="entry name" value="Nucleotide-diphossugar_trans"/>
</dbReference>
<keyword evidence="4 17" id="KW-0808">Transferase</keyword>
<evidence type="ECO:0000256" key="17">
    <source>
        <dbReference type="HAMAP-Rule" id="MF_01631"/>
    </source>
</evidence>
<dbReference type="CDD" id="cd02540">
    <property type="entry name" value="GT2_GlmU_N_bac"/>
    <property type="match status" value="1"/>
</dbReference>
<dbReference type="GO" id="GO:0003977">
    <property type="term" value="F:UDP-N-acetylglucosamine diphosphorylase activity"/>
    <property type="evidence" value="ECO:0007669"/>
    <property type="project" value="UniProtKB-EC"/>
</dbReference>
<feature type="region of interest" description="Pyrophosphorylase" evidence="17">
    <location>
        <begin position="1"/>
        <end position="243"/>
    </location>
</feature>
<feature type="region of interest" description="N-acetyltransferase" evidence="17">
    <location>
        <begin position="265"/>
        <end position="503"/>
    </location>
</feature>
<proteinExistence type="inferred from homology"/>
<comment type="subcellular location">
    <subcellularLocation>
        <location evidence="17">Cytoplasm</location>
    </subcellularLocation>
</comment>
<dbReference type="EC" id="2.7.7.23" evidence="17"/>
<comment type="similarity">
    <text evidence="1 17">In the C-terminal section; belongs to the transferase hexapeptide repeat family.</text>
</comment>
<comment type="function">
    <text evidence="16 17">Catalyzes the last two sequential reactions in the de novo biosynthetic pathway for UDP-N-acetylglucosamine (UDP-GlcNAc). The C-terminal domain catalyzes the transfer of acetyl group from acetyl coenzyme A to glucosamine-1-phosphate (GlcN-1-P) to produce N-acetylglucosamine-1-phosphate (GlcNAc-1-P), which is converted into UDP-GlcNAc by the transfer of uridine 5-monophosphate (from uridine 5-triphosphate), a reaction catalyzed by the N-terminal domain.</text>
</comment>
<dbReference type="RefSeq" id="WP_343874520.1">
    <property type="nucleotide sequence ID" value="NZ_BAAAIX010000026.1"/>
</dbReference>
<comment type="cofactor">
    <cofactor evidence="17">
        <name>Mg(2+)</name>
        <dbReference type="ChEBI" id="CHEBI:18420"/>
    </cofactor>
    <text evidence="17">Binds 1 Mg(2+) ion per subunit.</text>
</comment>
<protein>
    <recommendedName>
        <fullName evidence="17">Bifunctional protein GlmU</fullName>
    </recommendedName>
    <domain>
        <recommendedName>
            <fullName evidence="17">UDP-N-acetylglucosamine pyrophosphorylase</fullName>
            <ecNumber evidence="17">2.7.7.23</ecNumber>
        </recommendedName>
        <alternativeName>
            <fullName evidence="17">N-acetylglucosamine-1-phosphate uridyltransferase</fullName>
        </alternativeName>
    </domain>
    <domain>
        <recommendedName>
            <fullName evidence="17">Glucosamine-1-phosphate N-acetyltransferase</fullName>
            <ecNumber evidence="17">2.3.1.157</ecNumber>
        </recommendedName>
    </domain>
</protein>
<evidence type="ECO:0000256" key="11">
    <source>
        <dbReference type="ARBA" id="ARBA00023268"/>
    </source>
</evidence>
<keyword evidence="7 17" id="KW-0677">Repeat</keyword>
<evidence type="ECO:0000256" key="13">
    <source>
        <dbReference type="ARBA" id="ARBA00023316"/>
    </source>
</evidence>
<feature type="binding site" evidence="17">
    <location>
        <position position="241"/>
    </location>
    <ligand>
        <name>UDP-N-acetyl-alpha-D-glucosamine</name>
        <dbReference type="ChEBI" id="CHEBI:57705"/>
    </ligand>
</feature>
<feature type="binding site" evidence="17">
    <location>
        <position position="418"/>
    </location>
    <ligand>
        <name>acetyl-CoA</name>
        <dbReference type="ChEBI" id="CHEBI:57288"/>
    </ligand>
</feature>
<dbReference type="Proteomes" id="UP001597326">
    <property type="component" value="Unassembled WGS sequence"/>
</dbReference>
<evidence type="ECO:0000256" key="2">
    <source>
        <dbReference type="ARBA" id="ARBA00007947"/>
    </source>
</evidence>
<comment type="catalytic activity">
    <reaction evidence="14 17">
        <text>alpha-D-glucosamine 1-phosphate + acetyl-CoA = N-acetyl-alpha-D-glucosamine 1-phosphate + CoA + H(+)</text>
        <dbReference type="Rhea" id="RHEA:13725"/>
        <dbReference type="ChEBI" id="CHEBI:15378"/>
        <dbReference type="ChEBI" id="CHEBI:57287"/>
        <dbReference type="ChEBI" id="CHEBI:57288"/>
        <dbReference type="ChEBI" id="CHEBI:57776"/>
        <dbReference type="ChEBI" id="CHEBI:58516"/>
        <dbReference type="EC" id="2.3.1.157"/>
    </reaction>
</comment>
<dbReference type="PROSITE" id="PS00101">
    <property type="entry name" value="HEXAPEP_TRANSFERASES"/>
    <property type="match status" value="1"/>
</dbReference>
<evidence type="ECO:0000256" key="6">
    <source>
        <dbReference type="ARBA" id="ARBA00022723"/>
    </source>
</evidence>
<comment type="pathway">
    <text evidence="17">Nucleotide-sugar biosynthesis; UDP-N-acetyl-alpha-D-glucosamine biosynthesis; UDP-N-acetyl-alpha-D-glucosamine from N-acetyl-alpha-D-glucosamine 1-phosphate: step 1/1.</text>
</comment>
<dbReference type="Gene3D" id="2.160.10.10">
    <property type="entry name" value="Hexapeptide repeat proteins"/>
    <property type="match status" value="1"/>
</dbReference>
<sequence length="503" mass="53142">MSSHVQDSDQTPQVSAVVVLAAGGGTRMKSNISKLLHEVAGHSMLSYAVNAAEEVEPEHLVVVVGHKREQVLQHLSEIAPNVVTAVQEEQKGTGHAVQCGLQGLGELRGEILVTYGDVPMLTGQTLVELVREHRAQDNHITVLTANVPDPFGYGRIIREGDQIARIVEQKDATDQEAAVTEINSGIYIFNAETLYEGLKHLKTDNAQGELYLTDVISTARANSERVGAHMIDDLWQTEGVNDRVQLARMNAEMNRRIVEQWMRNGVTVQDPASTWIHAGVDIAQDVTILANTHLEGATSIATGAVVGPDTTLSDVEVGEGATVIRSHGSLSVIGAHATVGPFSFLRPGTELGTKGKIGAFVETKNAQIGDGSKVPHLTYCGDARIGEGVNVGAGTIFANYDGTNKSVTHLGDNVFIGSNSVLVAPVDIAAGAFVAAGSAVTEDVPAGGLAVARGRQHVSQGWVPKKRPSSAAAASATAADPEIHPDVAASRAKMAERKPEDYK</sequence>
<feature type="binding site" evidence="17">
    <location>
        <position position="453"/>
    </location>
    <ligand>
        <name>acetyl-CoA</name>
        <dbReference type="ChEBI" id="CHEBI:57288"/>
    </ligand>
</feature>
<keyword evidence="8 17" id="KW-0460">Magnesium</keyword>
<comment type="similarity">
    <text evidence="2 17">In the N-terminal section; belongs to the N-acetylglucosamine-1-phosphate uridyltransferase family.</text>
</comment>
<dbReference type="EC" id="2.3.1.157" evidence="17"/>
<reference evidence="21" key="1">
    <citation type="journal article" date="2019" name="Int. J. Syst. Evol. Microbiol.">
        <title>The Global Catalogue of Microorganisms (GCM) 10K type strain sequencing project: providing services to taxonomists for standard genome sequencing and annotation.</title>
        <authorList>
            <consortium name="The Broad Institute Genomics Platform"/>
            <consortium name="The Broad Institute Genome Sequencing Center for Infectious Disease"/>
            <person name="Wu L."/>
            <person name="Ma J."/>
        </authorList>
    </citation>
    <scope>NUCLEOTIDE SEQUENCE [LARGE SCALE GENOMIC DNA]</scope>
    <source>
        <strain evidence="21">CAIM 431</strain>
    </source>
</reference>
<feature type="binding site" evidence="17">
    <location>
        <position position="168"/>
    </location>
    <ligand>
        <name>UDP-N-acetyl-alpha-D-glucosamine</name>
        <dbReference type="ChEBI" id="CHEBI:57705"/>
    </ligand>
</feature>
<gene>
    <name evidence="17 20" type="primary">glmU</name>
    <name evidence="20" type="ORF">ACFSCS_12045</name>
</gene>
<evidence type="ECO:0000256" key="1">
    <source>
        <dbReference type="ARBA" id="ARBA00007707"/>
    </source>
</evidence>
<feature type="binding site" evidence="17">
    <location>
        <begin position="399"/>
        <end position="400"/>
    </location>
    <ligand>
        <name>acetyl-CoA</name>
        <dbReference type="ChEBI" id="CHEBI:57288"/>
    </ligand>
</feature>
<keyword evidence="9 17" id="KW-0133">Cell shape</keyword>
<evidence type="ECO:0000256" key="7">
    <source>
        <dbReference type="ARBA" id="ARBA00022737"/>
    </source>
</evidence>
<keyword evidence="12 17" id="KW-0012">Acyltransferase</keyword>
<name>A0ABW4RX67_9ACTN</name>
<dbReference type="NCBIfam" id="TIGR01173">
    <property type="entry name" value="glmU"/>
    <property type="match status" value="1"/>
</dbReference>
<organism evidence="20 21">
    <name type="scientific">Luteococcus peritonei</name>
    <dbReference type="NCBI Taxonomy" id="88874"/>
    <lineage>
        <taxon>Bacteria</taxon>
        <taxon>Bacillati</taxon>
        <taxon>Actinomycetota</taxon>
        <taxon>Actinomycetes</taxon>
        <taxon>Propionibacteriales</taxon>
        <taxon>Propionibacteriaceae</taxon>
        <taxon>Luteococcus</taxon>
    </lineage>
</organism>
<dbReference type="InterPro" id="IPR025877">
    <property type="entry name" value="MobA-like_NTP_Trfase"/>
</dbReference>
<feature type="binding site" evidence="17">
    <location>
        <position position="154"/>
    </location>
    <ligand>
        <name>UDP-N-acetyl-alpha-D-glucosamine</name>
        <dbReference type="ChEBI" id="CHEBI:57705"/>
    </ligand>
</feature>
<comment type="subunit">
    <text evidence="17">Homotrimer.</text>
</comment>
<comment type="caution">
    <text evidence="20">The sequence shown here is derived from an EMBL/GenBank/DDBJ whole genome shotgun (WGS) entry which is preliminary data.</text>
</comment>
<evidence type="ECO:0000256" key="8">
    <source>
        <dbReference type="ARBA" id="ARBA00022842"/>
    </source>
</evidence>
<feature type="binding site" evidence="17">
    <location>
        <position position="393"/>
    </location>
    <ligand>
        <name>acetyl-CoA</name>
        <dbReference type="ChEBI" id="CHEBI:57288"/>
    </ligand>
</feature>
<dbReference type="SUPFAM" id="SSF53448">
    <property type="entry name" value="Nucleotide-diphospho-sugar transferases"/>
    <property type="match status" value="1"/>
</dbReference>
<dbReference type="CDD" id="cd03353">
    <property type="entry name" value="LbH_GlmU_C"/>
    <property type="match status" value="1"/>
</dbReference>
<dbReference type="InterPro" id="IPR005882">
    <property type="entry name" value="Bifunctional_GlmU"/>
</dbReference>
<dbReference type="PANTHER" id="PTHR43584:SF3">
    <property type="entry name" value="BIFUNCTIONAL PROTEIN GLMU"/>
    <property type="match status" value="1"/>
</dbReference>
<feature type="binding site" evidence="17">
    <location>
        <position position="183"/>
    </location>
    <ligand>
        <name>UDP-N-acetyl-alpha-D-glucosamine</name>
        <dbReference type="ChEBI" id="CHEBI:57705"/>
    </ligand>
</feature>
<comment type="pathway">
    <text evidence="17">Nucleotide-sugar biosynthesis; UDP-N-acetyl-alpha-D-glucosamine biosynthesis; N-acetyl-alpha-D-glucosamine 1-phosphate from alpha-D-glucosamine 6-phosphate (route II): step 2/2.</text>
</comment>
<evidence type="ECO:0000313" key="20">
    <source>
        <dbReference type="EMBL" id="MFD1890907.1"/>
    </source>
</evidence>
<evidence type="ECO:0000256" key="14">
    <source>
        <dbReference type="ARBA" id="ARBA00048247"/>
    </source>
</evidence>
<evidence type="ECO:0000256" key="4">
    <source>
        <dbReference type="ARBA" id="ARBA00022679"/>
    </source>
</evidence>
<evidence type="ECO:0000256" key="3">
    <source>
        <dbReference type="ARBA" id="ARBA00022490"/>
    </source>
</evidence>
<evidence type="ECO:0000256" key="18">
    <source>
        <dbReference type="SAM" id="MobiDB-lite"/>
    </source>
</evidence>
<dbReference type="NCBIfam" id="NF010932">
    <property type="entry name" value="PRK14352.1"/>
    <property type="match status" value="1"/>
</dbReference>
<dbReference type="PANTHER" id="PTHR43584">
    <property type="entry name" value="NUCLEOTIDYL TRANSFERASE"/>
    <property type="match status" value="1"/>
</dbReference>
<evidence type="ECO:0000256" key="15">
    <source>
        <dbReference type="ARBA" id="ARBA00048493"/>
    </source>
</evidence>
<feature type="binding site" evidence="17">
    <location>
        <position position="346"/>
    </location>
    <ligand>
        <name>UDP-N-acetyl-alpha-D-glucosamine</name>
        <dbReference type="ChEBI" id="CHEBI:57705"/>
    </ligand>
</feature>
<feature type="binding site" evidence="17">
    <location>
        <position position="34"/>
    </location>
    <ligand>
        <name>UDP-N-acetyl-alpha-D-glucosamine</name>
        <dbReference type="ChEBI" id="CHEBI:57705"/>
    </ligand>
</feature>
<feature type="binding site" evidence="17">
    <location>
        <begin position="115"/>
        <end position="117"/>
    </location>
    <ligand>
        <name>UDP-N-acetyl-alpha-D-glucosamine</name>
        <dbReference type="ChEBI" id="CHEBI:57705"/>
    </ligand>
</feature>
<dbReference type="EMBL" id="JBHUFZ010000028">
    <property type="protein sequence ID" value="MFD1890907.1"/>
    <property type="molecule type" value="Genomic_DNA"/>
</dbReference>
<feature type="binding site" evidence="17">
    <location>
        <position position="241"/>
    </location>
    <ligand>
        <name>Mg(2+)</name>
        <dbReference type="ChEBI" id="CHEBI:18420"/>
    </ligand>
</feature>
<feature type="binding site" evidence="17">
    <location>
        <position position="436"/>
    </location>
    <ligand>
        <name>acetyl-CoA</name>
        <dbReference type="ChEBI" id="CHEBI:57288"/>
    </ligand>
</feature>